<gene>
    <name evidence="8" type="ORF">AG1IA_08630</name>
</gene>
<dbReference type="SUPFAM" id="SSF51197">
    <property type="entry name" value="Clavaminate synthase-like"/>
    <property type="match status" value="1"/>
</dbReference>
<evidence type="ECO:0000256" key="5">
    <source>
        <dbReference type="ARBA" id="ARBA00023004"/>
    </source>
</evidence>
<dbReference type="GO" id="GO:0046872">
    <property type="term" value="F:metal ion binding"/>
    <property type="evidence" value="ECO:0007669"/>
    <property type="project" value="UniProtKB-KW"/>
</dbReference>
<dbReference type="GO" id="GO:0016706">
    <property type="term" value="F:2-oxoglutarate-dependent dioxygenase activity"/>
    <property type="evidence" value="ECO:0007669"/>
    <property type="project" value="TreeGrafter"/>
</dbReference>
<feature type="domain" description="TauD/TfdA-like" evidence="7">
    <location>
        <begin position="386"/>
        <end position="619"/>
    </location>
</feature>
<dbReference type="GO" id="GO:0005737">
    <property type="term" value="C:cytoplasm"/>
    <property type="evidence" value="ECO:0007669"/>
    <property type="project" value="TreeGrafter"/>
</dbReference>
<proteinExistence type="inferred from homology"/>
<evidence type="ECO:0000259" key="7">
    <source>
        <dbReference type="Pfam" id="PF02668"/>
    </source>
</evidence>
<dbReference type="InterPro" id="IPR051323">
    <property type="entry name" value="AtsK-like"/>
</dbReference>
<reference evidence="8 9" key="1">
    <citation type="journal article" date="2013" name="Nat. Commun.">
        <title>The evolution and pathogenic mechanisms of the rice sheath blight pathogen.</title>
        <authorList>
            <person name="Zheng A."/>
            <person name="Lin R."/>
            <person name="Xu L."/>
            <person name="Qin P."/>
            <person name="Tang C."/>
            <person name="Ai P."/>
            <person name="Zhang D."/>
            <person name="Liu Y."/>
            <person name="Sun Z."/>
            <person name="Feng H."/>
            <person name="Wang Y."/>
            <person name="Chen Y."/>
            <person name="Liang X."/>
            <person name="Fu R."/>
            <person name="Li Q."/>
            <person name="Zhang J."/>
            <person name="Yu X."/>
            <person name="Xie Z."/>
            <person name="Ding L."/>
            <person name="Guan P."/>
            <person name="Tang J."/>
            <person name="Liang Y."/>
            <person name="Wang S."/>
            <person name="Deng Q."/>
            <person name="Li S."/>
            <person name="Zhu J."/>
            <person name="Wang L."/>
            <person name="Liu H."/>
            <person name="Li P."/>
        </authorList>
    </citation>
    <scope>NUCLEOTIDE SEQUENCE [LARGE SCALE GENOMIC DNA]</scope>
    <source>
        <strain evidence="9">AG-1 IA</strain>
    </source>
</reference>
<evidence type="ECO:0000256" key="3">
    <source>
        <dbReference type="ARBA" id="ARBA00022964"/>
    </source>
</evidence>
<keyword evidence="2" id="KW-0479">Metal-binding</keyword>
<dbReference type="InterPro" id="IPR003819">
    <property type="entry name" value="TauD/TfdA-like"/>
</dbReference>
<evidence type="ECO:0000256" key="4">
    <source>
        <dbReference type="ARBA" id="ARBA00023002"/>
    </source>
</evidence>
<dbReference type="EMBL" id="AFRT01002698">
    <property type="protein sequence ID" value="ELU37341.1"/>
    <property type="molecule type" value="Genomic_DNA"/>
</dbReference>
<evidence type="ECO:0000313" key="8">
    <source>
        <dbReference type="EMBL" id="ELU37341.1"/>
    </source>
</evidence>
<dbReference type="HOGENOM" id="CLU_412313_0_0_1"/>
<dbReference type="PANTHER" id="PTHR30468">
    <property type="entry name" value="ALPHA-KETOGLUTARATE-DEPENDENT SULFONATE DIOXYGENASE"/>
    <property type="match status" value="1"/>
</dbReference>
<protein>
    <submittedName>
        <fullName evidence="8">Alpha-ketoglutarate-dependent sulfonate dioxygenase</fullName>
    </submittedName>
</protein>
<evidence type="ECO:0000256" key="2">
    <source>
        <dbReference type="ARBA" id="ARBA00022723"/>
    </source>
</evidence>
<evidence type="ECO:0000313" key="9">
    <source>
        <dbReference type="Proteomes" id="UP000011668"/>
    </source>
</evidence>
<evidence type="ECO:0000256" key="1">
    <source>
        <dbReference type="ARBA" id="ARBA00005896"/>
    </source>
</evidence>
<keyword evidence="3 8" id="KW-0223">Dioxygenase</keyword>
<dbReference type="Gene3D" id="3.60.130.10">
    <property type="entry name" value="Clavaminate synthase-like"/>
    <property type="match status" value="1"/>
</dbReference>
<keyword evidence="9" id="KW-1185">Reference proteome</keyword>
<dbReference type="Proteomes" id="UP000011668">
    <property type="component" value="Unassembled WGS sequence"/>
</dbReference>
<dbReference type="Pfam" id="PF02668">
    <property type="entry name" value="TauD"/>
    <property type="match status" value="1"/>
</dbReference>
<keyword evidence="5" id="KW-0408">Iron</keyword>
<sequence>MGRPRPGSFDFPFPLLTGADVFRVTDPARLGALAGTGSAGGMDSPLARAAIIAGTGGEGEACRIGLLEDSASEVGGVWDVRGCCASAEGGLDVEWPSTDELRITGAGPELIFNPVRGHSLKWLCHRRVNSRWRAKRRCTNHTPQPAMRGLSSTSALIPAQTVLISALTRLFTVSKVLGAVSGDRNAKRRGRREEFQGSVRARAINIRITTTNYWVSRVTIISHVSLMKSLSTSPRDSFPASSPLPPRSTSNAHRIALLGTSNPALSSLKADKIFNPFYSPGAHDDGDASYKYAAYKPTFPKVSWPPLEEQPFTERGTFADPSKPNLLKDGVSIRNLTPTVGAEITGLDLRQLTDAQKDELCVCLSAGRRNVGQYVSTRPSISRRLDLFRTVVLKNQPASIHELLDLGRYYGPLHKHPTTGVPKEPGLEEVHVVYADKSRRPDVSAYTRFELWHSDVTYEIQPPGTTIFKVLISPEQGGDTLWSSGYALYSSLSPYLQNYLENLSAVHSGVRQAEGSRAAGGHVRREPVETVHPLVRVHPATGLKSVFVNAGFTRRIVGVPKAESDAILDFLFHQIAENPDFQVRWHWDDNDVVLFDNRIVTHAATFDFFPAQRHALRVTPHAERPLSVKAYEEKTGKRALDRQKEIYKALGVEDTVGEGVVRGYAD</sequence>
<dbReference type="AlphaFoldDB" id="L8WGP7"/>
<dbReference type="InterPro" id="IPR042098">
    <property type="entry name" value="TauD-like_sf"/>
</dbReference>
<organism evidence="8 9">
    <name type="scientific">Thanatephorus cucumeris (strain AG1-IA)</name>
    <name type="common">Rice sheath blight fungus</name>
    <name type="synonym">Rhizoctonia solani</name>
    <dbReference type="NCBI Taxonomy" id="983506"/>
    <lineage>
        <taxon>Eukaryota</taxon>
        <taxon>Fungi</taxon>
        <taxon>Dikarya</taxon>
        <taxon>Basidiomycota</taxon>
        <taxon>Agaricomycotina</taxon>
        <taxon>Agaricomycetes</taxon>
        <taxon>Cantharellales</taxon>
        <taxon>Ceratobasidiaceae</taxon>
        <taxon>Rhizoctonia</taxon>
        <taxon>Rhizoctonia solani AG-1</taxon>
    </lineage>
</organism>
<evidence type="ECO:0000256" key="6">
    <source>
        <dbReference type="SAM" id="MobiDB-lite"/>
    </source>
</evidence>
<comment type="caution">
    <text evidence="8">The sequence shown here is derived from an EMBL/GenBank/DDBJ whole genome shotgun (WGS) entry which is preliminary data.</text>
</comment>
<keyword evidence="4" id="KW-0560">Oxidoreductase</keyword>
<comment type="similarity">
    <text evidence="1">Belongs to the TfdA dioxygenase family.</text>
</comment>
<dbReference type="PANTHER" id="PTHR30468:SF31">
    <property type="entry name" value="ALPHA-KETOGLUTARATE-DEPENDENT SULFONATE DIOXYGENASE-RELATED"/>
    <property type="match status" value="1"/>
</dbReference>
<dbReference type="STRING" id="983506.L8WGP7"/>
<name>L8WGP7_THACA</name>
<feature type="region of interest" description="Disordered" evidence="6">
    <location>
        <begin position="231"/>
        <end position="250"/>
    </location>
</feature>
<accession>L8WGP7</accession>
<dbReference type="OrthoDB" id="10257314at2759"/>